<sequence>MKRSSKKRYEYMADPLNNFHKEVGIVTSAKEYLLSLQGLPSAHINDLIKNEWGSRAIITALDIDEVEALLLDSTTVKPGDRFFLEGDPHIFSFGEHLFGRTINTLGEYIDGKPAGHEPKDYNARLELNVVAKGVSFREPIKDQFVTGITFVDTLFPIGKGQRQLLFGPIRSGKTTFLQDVISNQNAQGSVCIYASIGKPVDDIRKMASGVFREKGGKNAIILAALSSDPSPLIAIAPSVAFSIAEFFAVQGRDVLIILDDLGTHAKYLREIALLQGRLPGRESYPGDIFYQHAHLMERSGHFNAKVGGGTITLLPVLETDIQNNTDLIPTNLMACTDGHFSLSSELRAQGYYPTILDNRSVTRVGRNTQKLVQKQLGMKIIAWLAEYKEQEEYSRFGAQVSIKTQETLRRGAMIREVLHQEPFEFVPLPVQLCLLALATTPFLTGRGIPFFRKNRKVLMETIASHKSFEDVRVMAGQDVSLENFIWLIMEKTLILENVCQQ</sequence>
<evidence type="ECO:0000256" key="5">
    <source>
        <dbReference type="ARBA" id="ARBA00022781"/>
    </source>
</evidence>
<dbReference type="Gene3D" id="3.40.50.12240">
    <property type="match status" value="1"/>
</dbReference>
<dbReference type="SUPFAM" id="SSF47917">
    <property type="entry name" value="C-terminal domain of alpha and beta subunits of F1 ATP synthase"/>
    <property type="match status" value="1"/>
</dbReference>
<dbReference type="EMBL" id="LCDD01000020">
    <property type="protein sequence ID" value="KKS46224.1"/>
    <property type="molecule type" value="Genomic_DNA"/>
</dbReference>
<gene>
    <name evidence="14" type="ORF">UV09_C0020G0006</name>
</gene>
<keyword evidence="7" id="KW-0406">Ion transport</keyword>
<evidence type="ECO:0000256" key="11">
    <source>
        <dbReference type="ARBA" id="ARBA00026013"/>
    </source>
</evidence>
<evidence type="ECO:0000259" key="13">
    <source>
        <dbReference type="Pfam" id="PF00306"/>
    </source>
</evidence>
<dbReference type="GO" id="GO:0043531">
    <property type="term" value="F:ADP binding"/>
    <property type="evidence" value="ECO:0007669"/>
    <property type="project" value="TreeGrafter"/>
</dbReference>
<evidence type="ECO:0000256" key="3">
    <source>
        <dbReference type="ARBA" id="ARBA00022448"/>
    </source>
</evidence>
<dbReference type="AlphaFoldDB" id="A0A0G0ZC36"/>
<feature type="domain" description="ATP synthase alpha subunit C-terminal" evidence="13">
    <location>
        <begin position="373"/>
        <end position="465"/>
    </location>
</feature>
<dbReference type="Proteomes" id="UP000034320">
    <property type="component" value="Unassembled WGS sequence"/>
</dbReference>
<dbReference type="FunFam" id="3.40.50.300:FF:002432">
    <property type="entry name" value="ATP synthase subunit alpha, mitochondrial"/>
    <property type="match status" value="1"/>
</dbReference>
<protein>
    <submittedName>
        <fullName evidence="14">ATP synthase subunit alpha</fullName>
    </submittedName>
</protein>
<dbReference type="InterPro" id="IPR000793">
    <property type="entry name" value="ATP_synth_asu_C"/>
</dbReference>
<accession>A0A0G0ZC36</accession>
<evidence type="ECO:0000256" key="10">
    <source>
        <dbReference type="ARBA" id="ARBA00023310"/>
    </source>
</evidence>
<proteinExistence type="inferred from homology"/>
<evidence type="ECO:0000256" key="4">
    <source>
        <dbReference type="ARBA" id="ARBA00022741"/>
    </source>
</evidence>
<evidence type="ECO:0000313" key="15">
    <source>
        <dbReference type="Proteomes" id="UP000034320"/>
    </source>
</evidence>
<keyword evidence="10" id="KW-0066">ATP synthesis</keyword>
<keyword evidence="5" id="KW-0375">Hydrogen ion transport</keyword>
<comment type="subcellular location">
    <subcellularLocation>
        <location evidence="1">Membrane</location>
    </subcellularLocation>
</comment>
<keyword evidence="4" id="KW-0547">Nucleotide-binding</keyword>
<dbReference type="PANTHER" id="PTHR48082">
    <property type="entry name" value="ATP SYNTHASE SUBUNIT ALPHA, MITOCHONDRIAL"/>
    <property type="match status" value="1"/>
</dbReference>
<dbReference type="InterPro" id="IPR005294">
    <property type="entry name" value="ATP_synth_F1_asu"/>
</dbReference>
<dbReference type="SUPFAM" id="SSF52540">
    <property type="entry name" value="P-loop containing nucleoside triphosphate hydrolases"/>
    <property type="match status" value="1"/>
</dbReference>
<comment type="subunit">
    <text evidence="11">F-type ATPases have 2 components, CF(1) - the catalytic core - and CF(0) - the membrane proton channel. CF(1) has five subunits: alpha(3), beta(3), gamma(1), delta(1), epsilon(1). CF(0) has four main subunits: a(1), b(1), b'(1) and c(9-12).</text>
</comment>
<comment type="similarity">
    <text evidence="2">Belongs to the ATPase alpha/beta chains family.</text>
</comment>
<comment type="caution">
    <text evidence="14">The sequence shown here is derived from an EMBL/GenBank/DDBJ whole genome shotgun (WGS) entry which is preliminary data.</text>
</comment>
<evidence type="ECO:0000256" key="8">
    <source>
        <dbReference type="ARBA" id="ARBA00023136"/>
    </source>
</evidence>
<keyword evidence="6" id="KW-0067">ATP-binding</keyword>
<evidence type="ECO:0000256" key="6">
    <source>
        <dbReference type="ARBA" id="ARBA00022840"/>
    </source>
</evidence>
<dbReference type="GO" id="GO:0046933">
    <property type="term" value="F:proton-transporting ATP synthase activity, rotational mechanism"/>
    <property type="evidence" value="ECO:0007669"/>
    <property type="project" value="InterPro"/>
</dbReference>
<dbReference type="PANTHER" id="PTHR48082:SF2">
    <property type="entry name" value="ATP SYNTHASE SUBUNIT ALPHA, MITOCHONDRIAL"/>
    <property type="match status" value="1"/>
</dbReference>
<keyword evidence="9" id="KW-0139">CF(1)</keyword>
<evidence type="ECO:0000256" key="1">
    <source>
        <dbReference type="ARBA" id="ARBA00004370"/>
    </source>
</evidence>
<dbReference type="Pfam" id="PF00006">
    <property type="entry name" value="ATP-synt_ab"/>
    <property type="match status" value="1"/>
</dbReference>
<dbReference type="GO" id="GO:0005524">
    <property type="term" value="F:ATP binding"/>
    <property type="evidence" value="ECO:0007669"/>
    <property type="project" value="UniProtKB-KW"/>
</dbReference>
<keyword evidence="3" id="KW-0813">Transport</keyword>
<evidence type="ECO:0000256" key="2">
    <source>
        <dbReference type="ARBA" id="ARBA00008936"/>
    </source>
</evidence>
<evidence type="ECO:0000256" key="7">
    <source>
        <dbReference type="ARBA" id="ARBA00023065"/>
    </source>
</evidence>
<dbReference type="InterPro" id="IPR027417">
    <property type="entry name" value="P-loop_NTPase"/>
</dbReference>
<reference evidence="14 15" key="1">
    <citation type="journal article" date="2015" name="Nature">
        <title>rRNA introns, odd ribosomes, and small enigmatic genomes across a large radiation of phyla.</title>
        <authorList>
            <person name="Brown C.T."/>
            <person name="Hug L.A."/>
            <person name="Thomas B.C."/>
            <person name="Sharon I."/>
            <person name="Castelle C.J."/>
            <person name="Singh A."/>
            <person name="Wilkins M.J."/>
            <person name="Williams K.H."/>
            <person name="Banfield J.F."/>
        </authorList>
    </citation>
    <scope>NUCLEOTIDE SEQUENCE [LARGE SCALE GENOMIC DNA]</scope>
</reference>
<feature type="domain" description="ATPase F1/V1/A1 complex alpha/beta subunit nucleotide-binding" evidence="12">
    <location>
        <begin position="147"/>
        <end position="360"/>
    </location>
</feature>
<evidence type="ECO:0000256" key="9">
    <source>
        <dbReference type="ARBA" id="ARBA00023196"/>
    </source>
</evidence>
<name>A0A0G0ZC36_9BACT</name>
<keyword evidence="8" id="KW-0472">Membrane</keyword>
<dbReference type="Pfam" id="PF00306">
    <property type="entry name" value="ATP-synt_ab_C"/>
    <property type="match status" value="1"/>
</dbReference>
<dbReference type="GO" id="GO:0045259">
    <property type="term" value="C:proton-transporting ATP synthase complex"/>
    <property type="evidence" value="ECO:0007669"/>
    <property type="project" value="UniProtKB-KW"/>
</dbReference>
<evidence type="ECO:0000259" key="12">
    <source>
        <dbReference type="Pfam" id="PF00006"/>
    </source>
</evidence>
<organism evidence="14 15">
    <name type="scientific">Candidatus Gottesmanbacteria bacterium GW2011_GWA2_42_18</name>
    <dbReference type="NCBI Taxonomy" id="1618442"/>
    <lineage>
        <taxon>Bacteria</taxon>
        <taxon>Candidatus Gottesmaniibacteriota</taxon>
    </lineage>
</organism>
<evidence type="ECO:0000313" key="14">
    <source>
        <dbReference type="EMBL" id="KKS46224.1"/>
    </source>
</evidence>
<dbReference type="InterPro" id="IPR000194">
    <property type="entry name" value="ATPase_F1/V1/A1_a/bsu_nucl-bd"/>
</dbReference>